<organism evidence="3 4">
    <name type="scientific">Maridesulfovibrio ferrireducens</name>
    <dbReference type="NCBI Taxonomy" id="246191"/>
    <lineage>
        <taxon>Bacteria</taxon>
        <taxon>Pseudomonadati</taxon>
        <taxon>Thermodesulfobacteriota</taxon>
        <taxon>Desulfovibrionia</taxon>
        <taxon>Desulfovibrionales</taxon>
        <taxon>Desulfovibrionaceae</taxon>
        <taxon>Maridesulfovibrio</taxon>
    </lineage>
</organism>
<evidence type="ECO:0000256" key="1">
    <source>
        <dbReference type="PROSITE-ProRule" id="PRU00110"/>
    </source>
</evidence>
<dbReference type="EMBL" id="FNGA01000007">
    <property type="protein sequence ID" value="SDL62250.1"/>
    <property type="molecule type" value="Genomic_DNA"/>
</dbReference>
<feature type="domain" description="HPt" evidence="2">
    <location>
        <begin position="29"/>
        <end position="124"/>
    </location>
</feature>
<dbReference type="STRING" id="246191.SAMN05660337_3415"/>
<accession>A0A1G9LJZ4</accession>
<dbReference type="InterPro" id="IPR036641">
    <property type="entry name" value="HPT_dom_sf"/>
</dbReference>
<protein>
    <submittedName>
        <fullName evidence="3">Hpt domain-containing protein</fullName>
    </submittedName>
</protein>
<keyword evidence="1" id="KW-0597">Phosphoprotein</keyword>
<evidence type="ECO:0000313" key="4">
    <source>
        <dbReference type="Proteomes" id="UP000199053"/>
    </source>
</evidence>
<dbReference type="AlphaFoldDB" id="A0A1G9LJZ4"/>
<dbReference type="Proteomes" id="UP000199053">
    <property type="component" value="Unassembled WGS sequence"/>
</dbReference>
<sequence>MNLVLTYRPKMKTNDVINDIWLKSMASTKKEFLKKLFSVFLRDEPNRVHKIRDALQTGEMDKLKFLAHSLKGAAATMGADRVKEACLDLERSALGGNTDQAYKDMLVLEHEMKSVYDFMSEFIK</sequence>
<gene>
    <name evidence="3" type="ORF">SAMN05660337_3415</name>
</gene>
<keyword evidence="4" id="KW-1185">Reference proteome</keyword>
<dbReference type="InterPro" id="IPR008207">
    <property type="entry name" value="Sig_transdc_His_kin_Hpt_dom"/>
</dbReference>
<name>A0A1G9LJZ4_9BACT</name>
<dbReference type="GO" id="GO:0004672">
    <property type="term" value="F:protein kinase activity"/>
    <property type="evidence" value="ECO:0007669"/>
    <property type="project" value="UniProtKB-ARBA"/>
</dbReference>
<evidence type="ECO:0000313" key="3">
    <source>
        <dbReference type="EMBL" id="SDL62250.1"/>
    </source>
</evidence>
<reference evidence="4" key="1">
    <citation type="submission" date="2016-10" db="EMBL/GenBank/DDBJ databases">
        <authorList>
            <person name="Varghese N."/>
            <person name="Submissions S."/>
        </authorList>
    </citation>
    <scope>NUCLEOTIDE SEQUENCE [LARGE SCALE GENOMIC DNA]</scope>
    <source>
        <strain evidence="4">DSM 16995</strain>
    </source>
</reference>
<proteinExistence type="predicted"/>
<dbReference type="RefSeq" id="WP_244512321.1">
    <property type="nucleotide sequence ID" value="NZ_FNGA01000007.1"/>
</dbReference>
<dbReference type="GO" id="GO:0000160">
    <property type="term" value="P:phosphorelay signal transduction system"/>
    <property type="evidence" value="ECO:0007669"/>
    <property type="project" value="InterPro"/>
</dbReference>
<dbReference type="Pfam" id="PF01627">
    <property type="entry name" value="Hpt"/>
    <property type="match status" value="1"/>
</dbReference>
<evidence type="ECO:0000259" key="2">
    <source>
        <dbReference type="PROSITE" id="PS50894"/>
    </source>
</evidence>
<dbReference type="Gene3D" id="1.20.120.160">
    <property type="entry name" value="HPT domain"/>
    <property type="match status" value="1"/>
</dbReference>
<dbReference type="PROSITE" id="PS50894">
    <property type="entry name" value="HPT"/>
    <property type="match status" value="1"/>
</dbReference>
<dbReference type="SUPFAM" id="SSF47226">
    <property type="entry name" value="Histidine-containing phosphotransfer domain, HPT domain"/>
    <property type="match status" value="1"/>
</dbReference>
<feature type="modified residue" description="Phosphohistidine" evidence="1">
    <location>
        <position position="68"/>
    </location>
</feature>